<evidence type="ECO:0000313" key="3">
    <source>
        <dbReference type="EMBL" id="KAG4421331.1"/>
    </source>
</evidence>
<reference evidence="3" key="1">
    <citation type="submission" date="2021-02" db="EMBL/GenBank/DDBJ databases">
        <title>Genome sequence Cadophora malorum strain M34.</title>
        <authorList>
            <person name="Stefanovic E."/>
            <person name="Vu D."/>
            <person name="Scully C."/>
            <person name="Dijksterhuis J."/>
            <person name="Roader J."/>
            <person name="Houbraken J."/>
        </authorList>
    </citation>
    <scope>NUCLEOTIDE SEQUENCE</scope>
    <source>
        <strain evidence="3">M34</strain>
    </source>
</reference>
<name>A0A8H7W8F0_9HELO</name>
<organism evidence="3 4">
    <name type="scientific">Cadophora malorum</name>
    <dbReference type="NCBI Taxonomy" id="108018"/>
    <lineage>
        <taxon>Eukaryota</taxon>
        <taxon>Fungi</taxon>
        <taxon>Dikarya</taxon>
        <taxon>Ascomycota</taxon>
        <taxon>Pezizomycotina</taxon>
        <taxon>Leotiomycetes</taxon>
        <taxon>Helotiales</taxon>
        <taxon>Ploettnerulaceae</taxon>
        <taxon>Cadophora</taxon>
    </lineage>
</organism>
<evidence type="ECO:0000256" key="1">
    <source>
        <dbReference type="ARBA" id="ARBA00038376"/>
    </source>
</evidence>
<dbReference type="PANTHER" id="PTHR15020:SF50">
    <property type="entry name" value="UPF0659 PROTEIN YMR090W"/>
    <property type="match status" value="1"/>
</dbReference>
<dbReference type="SUPFAM" id="SSF51735">
    <property type="entry name" value="NAD(P)-binding Rossmann-fold domains"/>
    <property type="match status" value="1"/>
</dbReference>
<dbReference type="PANTHER" id="PTHR15020">
    <property type="entry name" value="FLAVIN REDUCTASE-RELATED"/>
    <property type="match status" value="1"/>
</dbReference>
<dbReference type="AlphaFoldDB" id="A0A8H7W8F0"/>
<dbReference type="Proteomes" id="UP000664132">
    <property type="component" value="Unassembled WGS sequence"/>
</dbReference>
<feature type="domain" description="NAD(P)-binding" evidence="2">
    <location>
        <begin position="13"/>
        <end position="212"/>
    </location>
</feature>
<keyword evidence="4" id="KW-1185">Reference proteome</keyword>
<dbReference type="OrthoDB" id="10254221at2759"/>
<dbReference type="Pfam" id="PF13460">
    <property type="entry name" value="NAD_binding_10"/>
    <property type="match status" value="1"/>
</dbReference>
<comment type="similarity">
    <text evidence="1">Belongs to the avfA family.</text>
</comment>
<sequence length="272" mass="30549">MSTRDLPVIALLGSTGKTGQEVLRVLLRQDVYRLKIYARSKDKLLKLFPQMKSNPRIQFYIGNVTDDQIIQECLEGAQLIISTLGGEGWFPDTILRDSAFSIVTALKVLRQRSKIWQPPRLIYLSSATRNERFAAARPKLVHWMIETAFCNGYEDLRIAERMLLADPSLVSVLRVQPTVLAEDKPTGYNLSTEAVSLGISYEDLGAAFVEVALERKFDELREIGVSGKVEDLAALRYAPLIFRSLFGGFFCRFVPGAKTIRSAFDKALAWIA</sequence>
<protein>
    <recommendedName>
        <fullName evidence="2">NAD(P)-binding domain-containing protein</fullName>
    </recommendedName>
</protein>
<dbReference type="EMBL" id="JAFJYH010000067">
    <property type="protein sequence ID" value="KAG4421331.1"/>
    <property type="molecule type" value="Genomic_DNA"/>
</dbReference>
<dbReference type="InterPro" id="IPR016040">
    <property type="entry name" value="NAD(P)-bd_dom"/>
</dbReference>
<dbReference type="Gene3D" id="3.40.50.720">
    <property type="entry name" value="NAD(P)-binding Rossmann-like Domain"/>
    <property type="match status" value="1"/>
</dbReference>
<comment type="caution">
    <text evidence="3">The sequence shown here is derived from an EMBL/GenBank/DDBJ whole genome shotgun (WGS) entry which is preliminary data.</text>
</comment>
<gene>
    <name evidence="3" type="ORF">IFR04_005514</name>
</gene>
<dbReference type="InterPro" id="IPR036291">
    <property type="entry name" value="NAD(P)-bd_dom_sf"/>
</dbReference>
<proteinExistence type="inferred from homology"/>
<evidence type="ECO:0000313" key="4">
    <source>
        <dbReference type="Proteomes" id="UP000664132"/>
    </source>
</evidence>
<accession>A0A8H7W8F0</accession>
<evidence type="ECO:0000259" key="2">
    <source>
        <dbReference type="Pfam" id="PF13460"/>
    </source>
</evidence>